<evidence type="ECO:0000256" key="1">
    <source>
        <dbReference type="SAM" id="MobiDB-lite"/>
    </source>
</evidence>
<feature type="compositionally biased region" description="Low complexity" evidence="1">
    <location>
        <begin position="101"/>
        <end position="118"/>
    </location>
</feature>
<proteinExistence type="predicted"/>
<dbReference type="AlphaFoldDB" id="A0A453IY86"/>
<name>A0A453IY86_AEGTS</name>
<sequence length="132" mass="13553">MCRGAILAELIPSAPPRSVTAVHLLPKRQRVDDFEAAFKRFDEDSEEEEEVRQCSGSAAVGRRSTGASGAGRGANGRQRSATPSRASGSGSAPSPPPTTPRTPTTTPPATSAAPTPGSTSPPRPQQAHPSAV</sequence>
<accession>A0A453IY86</accession>
<dbReference type="Gramene" id="AET4Gv20723200.2">
    <property type="protein sequence ID" value="AET4Gv20723200.2"/>
    <property type="gene ID" value="AET4Gv20723200"/>
</dbReference>
<dbReference type="STRING" id="200361.A0A453IY86"/>
<feature type="compositionally biased region" description="Low complexity" evidence="1">
    <location>
        <begin position="55"/>
        <end position="67"/>
    </location>
</feature>
<reference evidence="2" key="4">
    <citation type="submission" date="2019-03" db="UniProtKB">
        <authorList>
            <consortium name="EnsemblPlants"/>
        </authorList>
    </citation>
    <scope>IDENTIFICATION</scope>
</reference>
<feature type="compositionally biased region" description="Low complexity" evidence="1">
    <location>
        <begin position="75"/>
        <end position="92"/>
    </location>
</feature>
<reference evidence="2" key="5">
    <citation type="journal article" date="2021" name="G3 (Bethesda)">
        <title>Aegilops tauschii genome assembly Aet v5.0 features greater sequence contiguity and improved annotation.</title>
        <authorList>
            <person name="Wang L."/>
            <person name="Zhu T."/>
            <person name="Rodriguez J.C."/>
            <person name="Deal K.R."/>
            <person name="Dubcovsky J."/>
            <person name="McGuire P.E."/>
            <person name="Lux T."/>
            <person name="Spannagl M."/>
            <person name="Mayer K.F.X."/>
            <person name="Baldrich P."/>
            <person name="Meyers B.C."/>
            <person name="Huo N."/>
            <person name="Gu Y.Q."/>
            <person name="Zhou H."/>
            <person name="Devos K.M."/>
            <person name="Bennetzen J.L."/>
            <person name="Unver T."/>
            <person name="Budak H."/>
            <person name="Gulick P.J."/>
            <person name="Galiba G."/>
            <person name="Kalapos B."/>
            <person name="Nelson D.R."/>
            <person name="Li P."/>
            <person name="You F.M."/>
            <person name="Luo M.C."/>
            <person name="Dvorak J."/>
        </authorList>
    </citation>
    <scope>NUCLEOTIDE SEQUENCE [LARGE SCALE GENOMIC DNA]</scope>
    <source>
        <strain evidence="2">cv. AL8/78</strain>
    </source>
</reference>
<feature type="region of interest" description="Disordered" evidence="1">
    <location>
        <begin position="40"/>
        <end position="132"/>
    </location>
</feature>
<protein>
    <submittedName>
        <fullName evidence="2">Uncharacterized protein</fullName>
    </submittedName>
</protein>
<reference evidence="3" key="1">
    <citation type="journal article" date="2014" name="Science">
        <title>Ancient hybridizations among the ancestral genomes of bread wheat.</title>
        <authorList>
            <consortium name="International Wheat Genome Sequencing Consortium,"/>
            <person name="Marcussen T."/>
            <person name="Sandve S.R."/>
            <person name="Heier L."/>
            <person name="Spannagl M."/>
            <person name="Pfeifer M."/>
            <person name="Jakobsen K.S."/>
            <person name="Wulff B.B."/>
            <person name="Steuernagel B."/>
            <person name="Mayer K.F."/>
            <person name="Olsen O.A."/>
        </authorList>
    </citation>
    <scope>NUCLEOTIDE SEQUENCE [LARGE SCALE GENOMIC DNA]</scope>
    <source>
        <strain evidence="3">cv. AL8/78</strain>
    </source>
</reference>
<keyword evidence="3" id="KW-1185">Reference proteome</keyword>
<reference evidence="3" key="2">
    <citation type="journal article" date="2017" name="Nat. Plants">
        <title>The Aegilops tauschii genome reveals multiple impacts of transposons.</title>
        <authorList>
            <person name="Zhao G."/>
            <person name="Zou C."/>
            <person name="Li K."/>
            <person name="Wang K."/>
            <person name="Li T."/>
            <person name="Gao L."/>
            <person name="Zhang X."/>
            <person name="Wang H."/>
            <person name="Yang Z."/>
            <person name="Liu X."/>
            <person name="Jiang W."/>
            <person name="Mao L."/>
            <person name="Kong X."/>
            <person name="Jiao Y."/>
            <person name="Jia J."/>
        </authorList>
    </citation>
    <scope>NUCLEOTIDE SEQUENCE [LARGE SCALE GENOMIC DNA]</scope>
    <source>
        <strain evidence="3">cv. AL8/78</strain>
    </source>
</reference>
<dbReference type="EnsemblPlants" id="AET4Gv20723200.2">
    <property type="protein sequence ID" value="AET4Gv20723200.2"/>
    <property type="gene ID" value="AET4Gv20723200"/>
</dbReference>
<organism evidence="2 3">
    <name type="scientific">Aegilops tauschii subsp. strangulata</name>
    <name type="common">Goatgrass</name>
    <dbReference type="NCBI Taxonomy" id="200361"/>
    <lineage>
        <taxon>Eukaryota</taxon>
        <taxon>Viridiplantae</taxon>
        <taxon>Streptophyta</taxon>
        <taxon>Embryophyta</taxon>
        <taxon>Tracheophyta</taxon>
        <taxon>Spermatophyta</taxon>
        <taxon>Magnoliopsida</taxon>
        <taxon>Liliopsida</taxon>
        <taxon>Poales</taxon>
        <taxon>Poaceae</taxon>
        <taxon>BOP clade</taxon>
        <taxon>Pooideae</taxon>
        <taxon>Triticodae</taxon>
        <taxon>Triticeae</taxon>
        <taxon>Triticinae</taxon>
        <taxon>Aegilops</taxon>
    </lineage>
</organism>
<dbReference type="Proteomes" id="UP000015105">
    <property type="component" value="Chromosome 4D"/>
</dbReference>
<evidence type="ECO:0000313" key="2">
    <source>
        <dbReference type="EnsemblPlants" id="AET4Gv20723200.2"/>
    </source>
</evidence>
<reference evidence="2" key="3">
    <citation type="journal article" date="2017" name="Nature">
        <title>Genome sequence of the progenitor of the wheat D genome Aegilops tauschii.</title>
        <authorList>
            <person name="Luo M.C."/>
            <person name="Gu Y.Q."/>
            <person name="Puiu D."/>
            <person name="Wang H."/>
            <person name="Twardziok S.O."/>
            <person name="Deal K.R."/>
            <person name="Huo N."/>
            <person name="Zhu T."/>
            <person name="Wang L."/>
            <person name="Wang Y."/>
            <person name="McGuire P.E."/>
            <person name="Liu S."/>
            <person name="Long H."/>
            <person name="Ramasamy R.K."/>
            <person name="Rodriguez J.C."/>
            <person name="Van S.L."/>
            <person name="Yuan L."/>
            <person name="Wang Z."/>
            <person name="Xia Z."/>
            <person name="Xiao L."/>
            <person name="Anderson O.D."/>
            <person name="Ouyang S."/>
            <person name="Liang Y."/>
            <person name="Zimin A.V."/>
            <person name="Pertea G."/>
            <person name="Qi P."/>
            <person name="Bennetzen J.L."/>
            <person name="Dai X."/>
            <person name="Dawson M.W."/>
            <person name="Muller H.G."/>
            <person name="Kugler K."/>
            <person name="Rivarola-Duarte L."/>
            <person name="Spannagl M."/>
            <person name="Mayer K.F.X."/>
            <person name="Lu F.H."/>
            <person name="Bevan M.W."/>
            <person name="Leroy P."/>
            <person name="Li P."/>
            <person name="You F.M."/>
            <person name="Sun Q."/>
            <person name="Liu Z."/>
            <person name="Lyons E."/>
            <person name="Wicker T."/>
            <person name="Salzberg S.L."/>
            <person name="Devos K.M."/>
            <person name="Dvorak J."/>
        </authorList>
    </citation>
    <scope>NUCLEOTIDE SEQUENCE [LARGE SCALE GENOMIC DNA]</scope>
    <source>
        <strain evidence="2">cv. AL8/78</strain>
    </source>
</reference>
<evidence type="ECO:0000313" key="3">
    <source>
        <dbReference type="Proteomes" id="UP000015105"/>
    </source>
</evidence>